<reference evidence="1" key="1">
    <citation type="submission" date="2015-11" db="EMBL/GenBank/DDBJ databases">
        <title>De novo transcriptome assembly of four potential Pierce s Disease insect vectors from Arizona vineyards.</title>
        <authorList>
            <person name="Tassone E.E."/>
        </authorList>
    </citation>
    <scope>NUCLEOTIDE SEQUENCE</scope>
</reference>
<dbReference type="AlphaFoldDB" id="A0A1B6LI96"/>
<feature type="non-terminal residue" evidence="1">
    <location>
        <position position="1"/>
    </location>
</feature>
<evidence type="ECO:0008006" key="2">
    <source>
        <dbReference type="Google" id="ProtNLM"/>
    </source>
</evidence>
<proteinExistence type="predicted"/>
<dbReference type="PANTHER" id="PTHR22963">
    <property type="entry name" value="ENDOGLIN-RELATED"/>
    <property type="match status" value="1"/>
</dbReference>
<dbReference type="PANTHER" id="PTHR22963:SF39">
    <property type="entry name" value="DUMPY"/>
    <property type="match status" value="1"/>
</dbReference>
<dbReference type="EMBL" id="GEBQ01016598">
    <property type="protein sequence ID" value="JAT23379.1"/>
    <property type="molecule type" value="Transcribed_RNA"/>
</dbReference>
<name>A0A1B6LI96_9HEMI</name>
<feature type="non-terminal residue" evidence="1">
    <location>
        <position position="165"/>
    </location>
</feature>
<protein>
    <recommendedName>
        <fullName evidence="2">EGF-like domain-containing protein</fullName>
    </recommendedName>
</protein>
<sequence length="165" mass="17314">GRCVNPCDGACGPNTLCNIVDRKPICDCLPKFAPMTKNVAEGCLRQLAICTSDADCLGDVCTNGQCKVVCRKSEDCSEGERCVANKCQVPCVGHSQCQSSQACVNSICVIGCRSNKDCKSSHACVDSKCQDPCAAEGVCGPNAHCACVNHETICRCPEGFQGNPS</sequence>
<organism evidence="1">
    <name type="scientific">Graphocephala atropunctata</name>
    <dbReference type="NCBI Taxonomy" id="36148"/>
    <lineage>
        <taxon>Eukaryota</taxon>
        <taxon>Metazoa</taxon>
        <taxon>Ecdysozoa</taxon>
        <taxon>Arthropoda</taxon>
        <taxon>Hexapoda</taxon>
        <taxon>Insecta</taxon>
        <taxon>Pterygota</taxon>
        <taxon>Neoptera</taxon>
        <taxon>Paraneoptera</taxon>
        <taxon>Hemiptera</taxon>
        <taxon>Auchenorrhyncha</taxon>
        <taxon>Membracoidea</taxon>
        <taxon>Cicadellidae</taxon>
        <taxon>Cicadellinae</taxon>
        <taxon>Cicadellini</taxon>
        <taxon>Graphocephala</taxon>
    </lineage>
</organism>
<evidence type="ECO:0000313" key="1">
    <source>
        <dbReference type="EMBL" id="JAT23379.1"/>
    </source>
</evidence>
<gene>
    <name evidence="1" type="ORF">g.3844</name>
</gene>
<accession>A0A1B6LI96</accession>